<evidence type="ECO:0000256" key="1">
    <source>
        <dbReference type="ARBA" id="ARBA00004141"/>
    </source>
</evidence>
<dbReference type="Pfam" id="PF00420">
    <property type="entry name" value="Oxidored_q2"/>
    <property type="match status" value="1"/>
</dbReference>
<name>A0ABR5YZ79_9GAMM</name>
<evidence type="ECO:0000313" key="7">
    <source>
        <dbReference type="Proteomes" id="UP000786387"/>
    </source>
</evidence>
<dbReference type="RefSeq" id="WP_181070158.1">
    <property type="nucleotide sequence ID" value="NZ_JAAMRF010000003.1"/>
</dbReference>
<accession>A0ABR5YZ79</accession>
<evidence type="ECO:0000256" key="3">
    <source>
        <dbReference type="ARBA" id="ARBA00022989"/>
    </source>
</evidence>
<gene>
    <name evidence="6" type="ORF">G7026_07675</name>
</gene>
<dbReference type="Gene3D" id="1.10.287.3510">
    <property type="match status" value="1"/>
</dbReference>
<keyword evidence="2 5" id="KW-0812">Transmembrane</keyword>
<sequence length="91" mass="9420">MSTTLFWLAVGALLWLIGLHGLLTLRDALRRIIAINLMGSGVFLVMIALAARVVPSDPVLVALVVTGLVVAVSATALALRLAGSAERGKSS</sequence>
<proteinExistence type="predicted"/>
<dbReference type="EMBL" id="JAAMRF010000003">
    <property type="protein sequence ID" value="MBA1273229.1"/>
    <property type="molecule type" value="Genomic_DNA"/>
</dbReference>
<dbReference type="InterPro" id="IPR039428">
    <property type="entry name" value="NUOK/Mnh_C1-like"/>
</dbReference>
<dbReference type="Proteomes" id="UP000786387">
    <property type="component" value="Unassembled WGS sequence"/>
</dbReference>
<evidence type="ECO:0000256" key="5">
    <source>
        <dbReference type="SAM" id="Phobius"/>
    </source>
</evidence>
<evidence type="ECO:0000313" key="6">
    <source>
        <dbReference type="EMBL" id="MBA1273229.1"/>
    </source>
</evidence>
<evidence type="ECO:0000256" key="2">
    <source>
        <dbReference type="ARBA" id="ARBA00022692"/>
    </source>
</evidence>
<evidence type="ECO:0000256" key="4">
    <source>
        <dbReference type="ARBA" id="ARBA00023136"/>
    </source>
</evidence>
<feature type="transmembrane region" description="Helical" evidence="5">
    <location>
        <begin position="32"/>
        <end position="54"/>
    </location>
</feature>
<keyword evidence="7" id="KW-1185">Reference proteome</keyword>
<reference evidence="6 7" key="1">
    <citation type="submission" date="2020-02" db="EMBL/GenBank/DDBJ databases">
        <title>Synteny-based analysis reveals conserved mechanism for high triclosan tolerance in Pseudomonas, as well as instances of horizontal transfer.</title>
        <authorList>
            <person name="Mcfarland A.G."/>
            <person name="Bertucci H.K."/>
            <person name="Litmann E."/>
            <person name="Shen J."/>
            <person name="Huttenhower C."/>
            <person name="Hartmann E.M."/>
        </authorList>
    </citation>
    <scope>NUCLEOTIDE SEQUENCE [LARGE SCALE GENOMIC DNA]</scope>
    <source>
        <strain evidence="6 7">115A1</strain>
    </source>
</reference>
<comment type="caution">
    <text evidence="6">The sequence shown here is derived from an EMBL/GenBank/DDBJ whole genome shotgun (WGS) entry which is preliminary data.</text>
</comment>
<comment type="subcellular location">
    <subcellularLocation>
        <location evidence="1">Membrane</location>
        <topology evidence="1">Multi-pass membrane protein</topology>
    </subcellularLocation>
</comment>
<protein>
    <submittedName>
        <fullName evidence="6">NADH:quinone oxidoreductase</fullName>
    </submittedName>
</protein>
<keyword evidence="3 5" id="KW-1133">Transmembrane helix</keyword>
<feature type="transmembrane region" description="Helical" evidence="5">
    <location>
        <begin position="60"/>
        <end position="82"/>
    </location>
</feature>
<keyword evidence="4 5" id="KW-0472">Membrane</keyword>
<organism evidence="6 7">
    <name type="scientific">Stutzerimonas azotifigens</name>
    <dbReference type="NCBI Taxonomy" id="291995"/>
    <lineage>
        <taxon>Bacteria</taxon>
        <taxon>Pseudomonadati</taxon>
        <taxon>Pseudomonadota</taxon>
        <taxon>Gammaproteobacteria</taxon>
        <taxon>Pseudomonadales</taxon>
        <taxon>Pseudomonadaceae</taxon>
        <taxon>Stutzerimonas</taxon>
    </lineage>
</organism>
<feature type="transmembrane region" description="Helical" evidence="5">
    <location>
        <begin position="6"/>
        <end position="25"/>
    </location>
</feature>